<protein>
    <submittedName>
        <fullName evidence="1">Uncharacterized protein</fullName>
    </submittedName>
</protein>
<proteinExistence type="predicted"/>
<feature type="non-terminal residue" evidence="1">
    <location>
        <position position="82"/>
    </location>
</feature>
<name>A0A6J4NHM2_9BACT</name>
<evidence type="ECO:0000313" key="1">
    <source>
        <dbReference type="EMBL" id="CAA9388406.1"/>
    </source>
</evidence>
<sequence>MTTAAVPPRFIPPRRFDNGAEWLAALGGVPLSRIIFDPWPGTATEADLLLFVERDKRLCELIDGTLVEKPVGYFESLIAGLL</sequence>
<reference evidence="1" key="1">
    <citation type="submission" date="2020-02" db="EMBL/GenBank/DDBJ databases">
        <authorList>
            <person name="Meier V. D."/>
        </authorList>
    </citation>
    <scope>NUCLEOTIDE SEQUENCE</scope>
    <source>
        <strain evidence="1">AVDCRST_MAG64</strain>
    </source>
</reference>
<accession>A0A6J4NHM2</accession>
<dbReference type="AlphaFoldDB" id="A0A6J4NHM2"/>
<organism evidence="1">
    <name type="scientific">uncultured Phycisphaerae bacterium</name>
    <dbReference type="NCBI Taxonomy" id="904963"/>
    <lineage>
        <taxon>Bacteria</taxon>
        <taxon>Pseudomonadati</taxon>
        <taxon>Planctomycetota</taxon>
        <taxon>Phycisphaerae</taxon>
        <taxon>environmental samples</taxon>
    </lineage>
</organism>
<gene>
    <name evidence="1" type="ORF">AVDCRST_MAG64-1045</name>
</gene>
<dbReference type="EMBL" id="CADCUQ010000248">
    <property type="protein sequence ID" value="CAA9388406.1"/>
    <property type="molecule type" value="Genomic_DNA"/>
</dbReference>